<name>A0AAV5JMI6_9ROSI</name>
<protein>
    <submittedName>
        <fullName evidence="1">Uncharacterized protein</fullName>
    </submittedName>
</protein>
<evidence type="ECO:0000313" key="2">
    <source>
        <dbReference type="Proteomes" id="UP001054252"/>
    </source>
</evidence>
<gene>
    <name evidence="1" type="ORF">SLEP1_g23636</name>
</gene>
<keyword evidence="2" id="KW-1185">Reference proteome</keyword>
<organism evidence="1 2">
    <name type="scientific">Rubroshorea leprosula</name>
    <dbReference type="NCBI Taxonomy" id="152421"/>
    <lineage>
        <taxon>Eukaryota</taxon>
        <taxon>Viridiplantae</taxon>
        <taxon>Streptophyta</taxon>
        <taxon>Embryophyta</taxon>
        <taxon>Tracheophyta</taxon>
        <taxon>Spermatophyta</taxon>
        <taxon>Magnoliopsida</taxon>
        <taxon>eudicotyledons</taxon>
        <taxon>Gunneridae</taxon>
        <taxon>Pentapetalae</taxon>
        <taxon>rosids</taxon>
        <taxon>malvids</taxon>
        <taxon>Malvales</taxon>
        <taxon>Dipterocarpaceae</taxon>
        <taxon>Rubroshorea</taxon>
    </lineage>
</organism>
<proteinExistence type="predicted"/>
<accession>A0AAV5JMI6</accession>
<evidence type="ECO:0000313" key="1">
    <source>
        <dbReference type="EMBL" id="GKV12502.1"/>
    </source>
</evidence>
<dbReference type="Proteomes" id="UP001054252">
    <property type="component" value="Unassembled WGS sequence"/>
</dbReference>
<sequence length="34" mass="3705">MPLALAYQLMDDNLDFTGILASSRNGSLSDIQHP</sequence>
<dbReference type="EMBL" id="BPVZ01000036">
    <property type="protein sequence ID" value="GKV12502.1"/>
    <property type="molecule type" value="Genomic_DNA"/>
</dbReference>
<comment type="caution">
    <text evidence="1">The sequence shown here is derived from an EMBL/GenBank/DDBJ whole genome shotgun (WGS) entry which is preliminary data.</text>
</comment>
<reference evidence="1 2" key="1">
    <citation type="journal article" date="2021" name="Commun. Biol.">
        <title>The genome of Shorea leprosula (Dipterocarpaceae) highlights the ecological relevance of drought in aseasonal tropical rainforests.</title>
        <authorList>
            <person name="Ng K.K.S."/>
            <person name="Kobayashi M.J."/>
            <person name="Fawcett J.A."/>
            <person name="Hatakeyama M."/>
            <person name="Paape T."/>
            <person name="Ng C.H."/>
            <person name="Ang C.C."/>
            <person name="Tnah L.H."/>
            <person name="Lee C.T."/>
            <person name="Nishiyama T."/>
            <person name="Sese J."/>
            <person name="O'Brien M.J."/>
            <person name="Copetti D."/>
            <person name="Mohd Noor M.I."/>
            <person name="Ong R.C."/>
            <person name="Putra M."/>
            <person name="Sireger I.Z."/>
            <person name="Indrioko S."/>
            <person name="Kosugi Y."/>
            <person name="Izuno A."/>
            <person name="Isagi Y."/>
            <person name="Lee S.L."/>
            <person name="Shimizu K.K."/>
        </authorList>
    </citation>
    <scope>NUCLEOTIDE SEQUENCE [LARGE SCALE GENOMIC DNA]</scope>
    <source>
        <strain evidence="1">214</strain>
    </source>
</reference>
<dbReference type="AlphaFoldDB" id="A0AAV5JMI6"/>